<dbReference type="Proteomes" id="UP000032544">
    <property type="component" value="Unassembled WGS sequence"/>
</dbReference>
<keyword evidence="5" id="KW-1185">Reference proteome</keyword>
<dbReference type="Gene3D" id="3.40.630.30">
    <property type="match status" value="1"/>
</dbReference>
<evidence type="ECO:0000256" key="1">
    <source>
        <dbReference type="ARBA" id="ARBA00022679"/>
    </source>
</evidence>
<proteinExistence type="predicted"/>
<reference evidence="4 5" key="1">
    <citation type="submission" date="2014-09" db="EMBL/GenBank/DDBJ databases">
        <title>Draft Genome Sequence of Draconibacterium sp. JN14CK-3.</title>
        <authorList>
            <person name="Dong C."/>
            <person name="Lai Q."/>
            <person name="Shao Z."/>
        </authorList>
    </citation>
    <scope>NUCLEOTIDE SEQUENCE [LARGE SCALE GENOMIC DNA]</scope>
    <source>
        <strain evidence="4 5">JN14CK-3</strain>
    </source>
</reference>
<dbReference type="InterPro" id="IPR050832">
    <property type="entry name" value="Bact_Acetyltransf"/>
</dbReference>
<accession>A0A0D8J8A5</accession>
<feature type="domain" description="N-acetyltransferase" evidence="3">
    <location>
        <begin position="2"/>
        <end position="143"/>
    </location>
</feature>
<dbReference type="RefSeq" id="WP_045031580.1">
    <property type="nucleotide sequence ID" value="NZ_JRHC01000004.1"/>
</dbReference>
<protein>
    <submittedName>
        <fullName evidence="4">GNAT family acetyltransferase</fullName>
    </submittedName>
</protein>
<dbReference type="PANTHER" id="PTHR43877:SF2">
    <property type="entry name" value="AMINOALKYLPHOSPHONATE N-ACETYLTRANSFERASE-RELATED"/>
    <property type="match status" value="1"/>
</dbReference>
<evidence type="ECO:0000313" key="5">
    <source>
        <dbReference type="Proteomes" id="UP000032544"/>
    </source>
</evidence>
<dbReference type="Pfam" id="PF00583">
    <property type="entry name" value="Acetyltransf_1"/>
    <property type="match status" value="1"/>
</dbReference>
<keyword evidence="2" id="KW-0012">Acyltransferase</keyword>
<gene>
    <name evidence="4" type="ORF">LH29_16720</name>
</gene>
<dbReference type="InterPro" id="IPR000182">
    <property type="entry name" value="GNAT_dom"/>
</dbReference>
<sequence length="150" mass="17386">MKILRTDSTNKDFIQLVKQLDELLAAMDGREHDFYNEYNKIDSIKHVVVAYNGAIPVACGAIKEFTSNTMEVKRMFTCSEFRGNGFATKVLNELETWAEELGYDYCILETGKKLPDAVRLYQKSGYERIPNYGQYVEMENSICFKKHLMR</sequence>
<evidence type="ECO:0000259" key="3">
    <source>
        <dbReference type="PROSITE" id="PS51186"/>
    </source>
</evidence>
<comment type="caution">
    <text evidence="4">The sequence shown here is derived from an EMBL/GenBank/DDBJ whole genome shotgun (WGS) entry which is preliminary data.</text>
</comment>
<evidence type="ECO:0000313" key="4">
    <source>
        <dbReference type="EMBL" id="KJF43029.1"/>
    </source>
</evidence>
<dbReference type="AlphaFoldDB" id="A0A0D8J8A5"/>
<dbReference type="EMBL" id="JRHC01000004">
    <property type="protein sequence ID" value="KJF43029.1"/>
    <property type="molecule type" value="Genomic_DNA"/>
</dbReference>
<dbReference type="GO" id="GO:0016747">
    <property type="term" value="F:acyltransferase activity, transferring groups other than amino-acyl groups"/>
    <property type="evidence" value="ECO:0007669"/>
    <property type="project" value="InterPro"/>
</dbReference>
<evidence type="ECO:0000256" key="2">
    <source>
        <dbReference type="ARBA" id="ARBA00023315"/>
    </source>
</evidence>
<name>A0A0D8J8A5_9BACT</name>
<dbReference type="InterPro" id="IPR016181">
    <property type="entry name" value="Acyl_CoA_acyltransferase"/>
</dbReference>
<dbReference type="PROSITE" id="PS51186">
    <property type="entry name" value="GNAT"/>
    <property type="match status" value="1"/>
</dbReference>
<organism evidence="4 5">
    <name type="scientific">Draconibacterium sediminis</name>
    <dbReference type="NCBI Taxonomy" id="1544798"/>
    <lineage>
        <taxon>Bacteria</taxon>
        <taxon>Pseudomonadati</taxon>
        <taxon>Bacteroidota</taxon>
        <taxon>Bacteroidia</taxon>
        <taxon>Marinilabiliales</taxon>
        <taxon>Prolixibacteraceae</taxon>
        <taxon>Draconibacterium</taxon>
    </lineage>
</organism>
<dbReference type="CDD" id="cd04301">
    <property type="entry name" value="NAT_SF"/>
    <property type="match status" value="1"/>
</dbReference>
<dbReference type="PANTHER" id="PTHR43877">
    <property type="entry name" value="AMINOALKYLPHOSPHONATE N-ACETYLTRANSFERASE-RELATED-RELATED"/>
    <property type="match status" value="1"/>
</dbReference>
<dbReference type="SUPFAM" id="SSF55729">
    <property type="entry name" value="Acyl-CoA N-acyltransferases (Nat)"/>
    <property type="match status" value="1"/>
</dbReference>
<keyword evidence="1 4" id="KW-0808">Transferase</keyword>
<dbReference type="OrthoDB" id="9803233at2"/>
<dbReference type="STRING" id="1544798.LH29_16720"/>